<dbReference type="Pfam" id="PF00126">
    <property type="entry name" value="HTH_1"/>
    <property type="match status" value="1"/>
</dbReference>
<dbReference type="InterPro" id="IPR036388">
    <property type="entry name" value="WH-like_DNA-bd_sf"/>
</dbReference>
<sequence length="314" mass="33787">MRFDLIDLDLFRHVAEAGSITAGAARANLALAAASTRLRKMEASLGAALLVRGRQGVTPTNAGRTLLQHARLMLAHAEQMNAELAAYSGGLAGQVRVLSNTNALTEFLPEALSAFLAANPKISVDIEERLSDEIVVLIAEGVADIGIVAGTVDTGSLETFPFRSDRFVLVVAADAPLAAEGRVTFSDVLDHDFVGLDRASALQRFLADKAARIGRQLRLRVQLRSFDAVCRMVECGVGLGIVPQSTANRAMRAMAIRTVDLDDPWAQRELTICVRRMVELAPYSRRLVEHLRDQPGLDAPSRPSPLAGEGAERS</sequence>
<dbReference type="RefSeq" id="WP_126401509.1">
    <property type="nucleotide sequence ID" value="NZ_AP018907.1"/>
</dbReference>
<dbReference type="InterPro" id="IPR005119">
    <property type="entry name" value="LysR_subst-bd"/>
</dbReference>
<comment type="similarity">
    <text evidence="1">Belongs to the LysR transcriptional regulatory family.</text>
</comment>
<dbReference type="SUPFAM" id="SSF53850">
    <property type="entry name" value="Periplasmic binding protein-like II"/>
    <property type="match status" value="1"/>
</dbReference>
<evidence type="ECO:0000313" key="7">
    <source>
        <dbReference type="EMBL" id="BBF94409.1"/>
    </source>
</evidence>
<evidence type="ECO:0000256" key="2">
    <source>
        <dbReference type="ARBA" id="ARBA00023015"/>
    </source>
</evidence>
<protein>
    <submittedName>
        <fullName evidence="7">LysR family transcriptional regulator</fullName>
    </submittedName>
</protein>
<dbReference type="Gene3D" id="3.40.190.290">
    <property type="match status" value="1"/>
</dbReference>
<dbReference type="InterPro" id="IPR000847">
    <property type="entry name" value="LysR_HTH_N"/>
</dbReference>
<organism evidence="7 8">
    <name type="scientific">Blastochloris tepida</name>
    <dbReference type="NCBI Taxonomy" id="2233851"/>
    <lineage>
        <taxon>Bacteria</taxon>
        <taxon>Pseudomonadati</taxon>
        <taxon>Pseudomonadota</taxon>
        <taxon>Alphaproteobacteria</taxon>
        <taxon>Hyphomicrobiales</taxon>
        <taxon>Blastochloridaceae</taxon>
        <taxon>Blastochloris</taxon>
    </lineage>
</organism>
<dbReference type="KEGG" id="blag:BLTE_30940"/>
<dbReference type="GO" id="GO:0003677">
    <property type="term" value="F:DNA binding"/>
    <property type="evidence" value="ECO:0007669"/>
    <property type="project" value="UniProtKB-KW"/>
</dbReference>
<dbReference type="SUPFAM" id="SSF46785">
    <property type="entry name" value="Winged helix' DNA-binding domain"/>
    <property type="match status" value="1"/>
</dbReference>
<reference evidence="7 8" key="1">
    <citation type="submission" date="2018-08" db="EMBL/GenBank/DDBJ databases">
        <title>Complete genome sequencing of Blastochloris tepida GI.</title>
        <authorList>
            <person name="Tsukatani Y."/>
            <person name="Mori H."/>
        </authorList>
    </citation>
    <scope>NUCLEOTIDE SEQUENCE [LARGE SCALE GENOMIC DNA]</scope>
    <source>
        <strain evidence="7 8">GI</strain>
    </source>
</reference>
<dbReference type="GO" id="GO:0003700">
    <property type="term" value="F:DNA-binding transcription factor activity"/>
    <property type="evidence" value="ECO:0007669"/>
    <property type="project" value="InterPro"/>
</dbReference>
<evidence type="ECO:0000313" key="8">
    <source>
        <dbReference type="Proteomes" id="UP000266934"/>
    </source>
</evidence>
<accession>A0A348G4C6</accession>
<evidence type="ECO:0000259" key="6">
    <source>
        <dbReference type="PROSITE" id="PS50931"/>
    </source>
</evidence>
<dbReference type="InterPro" id="IPR036390">
    <property type="entry name" value="WH_DNA-bd_sf"/>
</dbReference>
<keyword evidence="2" id="KW-0805">Transcription regulation</keyword>
<evidence type="ECO:0000256" key="1">
    <source>
        <dbReference type="ARBA" id="ARBA00009437"/>
    </source>
</evidence>
<dbReference type="CDD" id="cd08421">
    <property type="entry name" value="PBP2_LTTR_like_1"/>
    <property type="match status" value="1"/>
</dbReference>
<keyword evidence="4" id="KW-0804">Transcription</keyword>
<dbReference type="AlphaFoldDB" id="A0A348G4C6"/>
<dbReference type="PANTHER" id="PTHR30419">
    <property type="entry name" value="HTH-TYPE TRANSCRIPTIONAL REGULATOR YBHD"/>
    <property type="match status" value="1"/>
</dbReference>
<dbReference type="InterPro" id="IPR050950">
    <property type="entry name" value="HTH-type_LysR_regulators"/>
</dbReference>
<gene>
    <name evidence="7" type="ORF">BLTE_30940</name>
</gene>
<dbReference type="Proteomes" id="UP000266934">
    <property type="component" value="Chromosome"/>
</dbReference>
<dbReference type="OrthoDB" id="9785974at2"/>
<evidence type="ECO:0000256" key="5">
    <source>
        <dbReference type="SAM" id="MobiDB-lite"/>
    </source>
</evidence>
<evidence type="ECO:0000256" key="4">
    <source>
        <dbReference type="ARBA" id="ARBA00023163"/>
    </source>
</evidence>
<keyword evidence="3" id="KW-0238">DNA-binding</keyword>
<name>A0A348G4C6_9HYPH</name>
<dbReference type="EMBL" id="AP018907">
    <property type="protein sequence ID" value="BBF94409.1"/>
    <property type="molecule type" value="Genomic_DNA"/>
</dbReference>
<dbReference type="Pfam" id="PF03466">
    <property type="entry name" value="LysR_substrate"/>
    <property type="match status" value="1"/>
</dbReference>
<dbReference type="PROSITE" id="PS50931">
    <property type="entry name" value="HTH_LYSR"/>
    <property type="match status" value="1"/>
</dbReference>
<feature type="domain" description="HTH lysR-type" evidence="6">
    <location>
        <begin position="3"/>
        <end position="60"/>
    </location>
</feature>
<keyword evidence="8" id="KW-1185">Reference proteome</keyword>
<dbReference type="Gene3D" id="1.10.10.10">
    <property type="entry name" value="Winged helix-like DNA-binding domain superfamily/Winged helix DNA-binding domain"/>
    <property type="match status" value="1"/>
</dbReference>
<proteinExistence type="inferred from homology"/>
<dbReference type="PANTHER" id="PTHR30419:SF2">
    <property type="entry name" value="LYSR FAMILY TRANSCRIPTIONAL REGULATOR"/>
    <property type="match status" value="1"/>
</dbReference>
<evidence type="ECO:0000256" key="3">
    <source>
        <dbReference type="ARBA" id="ARBA00023125"/>
    </source>
</evidence>
<dbReference type="GO" id="GO:0005829">
    <property type="term" value="C:cytosol"/>
    <property type="evidence" value="ECO:0007669"/>
    <property type="project" value="TreeGrafter"/>
</dbReference>
<feature type="region of interest" description="Disordered" evidence="5">
    <location>
        <begin position="292"/>
        <end position="314"/>
    </location>
</feature>